<dbReference type="OrthoDB" id="6394136at2"/>
<feature type="domain" description="Polysaccharide lyase 8 N-terminal alpha-helical" evidence="9">
    <location>
        <begin position="65"/>
        <end position="311"/>
    </location>
</feature>
<evidence type="ECO:0000256" key="2">
    <source>
        <dbReference type="ARBA" id="ARBA00006699"/>
    </source>
</evidence>
<evidence type="ECO:0000256" key="1">
    <source>
        <dbReference type="ARBA" id="ARBA00001913"/>
    </source>
</evidence>
<dbReference type="PANTHER" id="PTHR38481">
    <property type="entry name" value="HYALURONATE LYASE"/>
    <property type="match status" value="1"/>
</dbReference>
<evidence type="ECO:0000256" key="5">
    <source>
        <dbReference type="ARBA" id="ARBA00022837"/>
    </source>
</evidence>
<dbReference type="PANTHER" id="PTHR38481:SF1">
    <property type="entry name" value="HYALURONATE LYASE"/>
    <property type="match status" value="1"/>
</dbReference>
<reference evidence="10 11" key="1">
    <citation type="submission" date="2018-07" db="EMBL/GenBank/DDBJ databases">
        <title>Dyadobacter roseus sp. nov., isolated from rose rhizosphere soil.</title>
        <authorList>
            <person name="Chen L."/>
        </authorList>
    </citation>
    <scope>NUCLEOTIDE SEQUENCE [LARGE SCALE GENOMIC DNA]</scope>
    <source>
        <strain evidence="10 11">RS19</strain>
    </source>
</reference>
<organism evidence="10 11">
    <name type="scientific">Dyadobacter luteus</name>
    <dbReference type="NCBI Taxonomy" id="2259619"/>
    <lineage>
        <taxon>Bacteria</taxon>
        <taxon>Pseudomonadati</taxon>
        <taxon>Bacteroidota</taxon>
        <taxon>Cytophagia</taxon>
        <taxon>Cytophagales</taxon>
        <taxon>Spirosomataceae</taxon>
        <taxon>Dyadobacter</taxon>
    </lineage>
</organism>
<feature type="domain" description="Polysaccharide lyase family 8 central" evidence="7">
    <location>
        <begin position="352"/>
        <end position="601"/>
    </location>
</feature>
<dbReference type="InterPro" id="IPR008929">
    <property type="entry name" value="Chondroitin_lyas"/>
</dbReference>
<keyword evidence="11" id="KW-1185">Reference proteome</keyword>
<proteinExistence type="inferred from homology"/>
<dbReference type="SUPFAM" id="SSF48230">
    <property type="entry name" value="Chondroitin AC/alginate lyase"/>
    <property type="match status" value="1"/>
</dbReference>
<evidence type="ECO:0000259" key="8">
    <source>
        <dbReference type="Pfam" id="PF02884"/>
    </source>
</evidence>
<sequence>MRIIVLLLILCGTVSLAQKLRRPGDNHAIPVPAGMGEQDADLEIIRQRVIADLLDSPVDENRIGELIRTQKADGTWATINYKNVSKTGFQHREHLANILALSRAFRKSGSPFFNDVKVRSSASKALDFWIDNDFISENWWWNEMGTPELIINILLVLDTDLTPRQRMEGVRIAGRANMEASGARPGGDLIQIAGMRGKQALFQRNPEVLSRVIAVMATEIKTSSGRGLKPDLSFHHRTDNVISTLGYGMGYADSFAYWAAKIAGTKYTLPEPAMHVLIDYYLDGICQSMVYGKYPDPGAENRGITRKDALEIAGNDLPENLLAAGSYRKAELENIIKIRRGEVKPALTRDYYFWHSHYYTHQRPDYYTSVRMHSNRASNMEQPHNEEGLKSHHYGDGSNFISVTGEEYRQIFPVWDWQKIPGTTVLQKPDVAHWNELARQGRKDFTGGVTDEKYGTAAFDFESVHDPLKAKKAWFFFDSEFVCLGAGIQSDADLNVATTLNQSLLNGAVTVKADNKRQLEPDLYDLKNVNWVHHANIGYVFPDKANVKLRNQSQTGTWRSINHQSWATDEPVTKEVFTLWLDHGRKPQSGSYQYIVVPGVSETAMNTYRSDLVKIISNTEQMQAVEHTGLGLSQIVFYQPGIVKLGDNLNIKADQPCLVMVTRKNSKVQKVTVSDPTGKLKKIRLELNTRLNGAGGDWQNEWDENRKVSVLQFSLPEEGMAGKSVSALLTE</sequence>
<dbReference type="InterPro" id="IPR014718">
    <property type="entry name" value="GH-type_carb-bd"/>
</dbReference>
<keyword evidence="5" id="KW-0106">Calcium</keyword>
<keyword evidence="4" id="KW-0732">Signal</keyword>
<dbReference type="InterPro" id="IPR038970">
    <property type="entry name" value="Lyase_8"/>
</dbReference>
<dbReference type="Pfam" id="PF08124">
    <property type="entry name" value="Lyase_8_N"/>
    <property type="match status" value="1"/>
</dbReference>
<evidence type="ECO:0000256" key="4">
    <source>
        <dbReference type="ARBA" id="ARBA00022729"/>
    </source>
</evidence>
<dbReference type="EMBL" id="QNUL01000003">
    <property type="protein sequence ID" value="REA63294.1"/>
    <property type="molecule type" value="Genomic_DNA"/>
</dbReference>
<dbReference type="Pfam" id="PF02278">
    <property type="entry name" value="Lyase_8"/>
    <property type="match status" value="1"/>
</dbReference>
<comment type="cofactor">
    <cofactor evidence="1">
        <name>Ca(2+)</name>
        <dbReference type="ChEBI" id="CHEBI:29108"/>
    </cofactor>
</comment>
<gene>
    <name evidence="10" type="ORF">DSL64_06670</name>
</gene>
<comment type="similarity">
    <text evidence="2">Belongs to the polysaccharide lyase 8 family.</text>
</comment>
<dbReference type="GO" id="GO:0016837">
    <property type="term" value="F:carbon-oxygen lyase activity, acting on polysaccharides"/>
    <property type="evidence" value="ECO:0007669"/>
    <property type="project" value="UniProtKB-ARBA"/>
</dbReference>
<feature type="domain" description="Polysaccharide lyase family 8 C-terminal" evidence="8">
    <location>
        <begin position="614"/>
        <end position="683"/>
    </location>
</feature>
<evidence type="ECO:0000259" key="7">
    <source>
        <dbReference type="Pfam" id="PF02278"/>
    </source>
</evidence>
<evidence type="ECO:0000256" key="3">
    <source>
        <dbReference type="ARBA" id="ARBA00011245"/>
    </source>
</evidence>
<name>A0A3D8YFF6_9BACT</name>
<dbReference type="SUPFAM" id="SSF74650">
    <property type="entry name" value="Galactose mutarotase-like"/>
    <property type="match status" value="1"/>
</dbReference>
<evidence type="ECO:0000259" key="9">
    <source>
        <dbReference type="Pfam" id="PF08124"/>
    </source>
</evidence>
<dbReference type="Gene3D" id="2.70.98.10">
    <property type="match status" value="1"/>
</dbReference>
<dbReference type="GO" id="GO:0030246">
    <property type="term" value="F:carbohydrate binding"/>
    <property type="evidence" value="ECO:0007669"/>
    <property type="project" value="InterPro"/>
</dbReference>
<dbReference type="Gene3D" id="1.50.10.100">
    <property type="entry name" value="Chondroitin AC/alginate lyase"/>
    <property type="match status" value="1"/>
</dbReference>
<dbReference type="InterPro" id="IPR012970">
    <property type="entry name" value="Lyase_8_alpha_N"/>
</dbReference>
<dbReference type="InterPro" id="IPR011071">
    <property type="entry name" value="Lyase_8-like_C"/>
</dbReference>
<evidence type="ECO:0000313" key="11">
    <source>
        <dbReference type="Proteomes" id="UP000256373"/>
    </source>
</evidence>
<dbReference type="Gene3D" id="2.60.220.10">
    <property type="entry name" value="Polysaccharide lyase family 8-like, C-terminal"/>
    <property type="match status" value="1"/>
</dbReference>
<keyword evidence="6 10" id="KW-0456">Lyase</keyword>
<dbReference type="SUPFAM" id="SSF49863">
    <property type="entry name" value="Hyaluronate lyase-like, C-terminal domain"/>
    <property type="match status" value="1"/>
</dbReference>
<dbReference type="AlphaFoldDB" id="A0A3D8YFF6"/>
<accession>A0A3D8YFF6</accession>
<dbReference type="InterPro" id="IPR011013">
    <property type="entry name" value="Gal_mutarotase_sf_dom"/>
</dbReference>
<dbReference type="Pfam" id="PF02884">
    <property type="entry name" value="Lyase_8_C"/>
    <property type="match status" value="1"/>
</dbReference>
<dbReference type="InterPro" id="IPR004103">
    <property type="entry name" value="Lyase_8_C"/>
</dbReference>
<evidence type="ECO:0000313" key="10">
    <source>
        <dbReference type="EMBL" id="REA63294.1"/>
    </source>
</evidence>
<dbReference type="Proteomes" id="UP000256373">
    <property type="component" value="Unassembled WGS sequence"/>
</dbReference>
<evidence type="ECO:0000256" key="6">
    <source>
        <dbReference type="ARBA" id="ARBA00023239"/>
    </source>
</evidence>
<protein>
    <submittedName>
        <fullName evidence="10">Chondroitin lyase</fullName>
    </submittedName>
</protein>
<dbReference type="InterPro" id="IPR003159">
    <property type="entry name" value="Lyase_8_central_dom"/>
</dbReference>
<dbReference type="RefSeq" id="WP_115829882.1">
    <property type="nucleotide sequence ID" value="NZ_QNUL01000003.1"/>
</dbReference>
<dbReference type="GO" id="GO:0005975">
    <property type="term" value="P:carbohydrate metabolic process"/>
    <property type="evidence" value="ECO:0007669"/>
    <property type="project" value="InterPro"/>
</dbReference>
<dbReference type="GO" id="GO:0005576">
    <property type="term" value="C:extracellular region"/>
    <property type="evidence" value="ECO:0007669"/>
    <property type="project" value="InterPro"/>
</dbReference>
<comment type="caution">
    <text evidence="10">The sequence shown here is derived from an EMBL/GenBank/DDBJ whole genome shotgun (WGS) entry which is preliminary data.</text>
</comment>
<comment type="subunit">
    <text evidence="3">Monomer.</text>
</comment>